<proteinExistence type="predicted"/>
<evidence type="ECO:0000313" key="1">
    <source>
        <dbReference type="EMBL" id="EFA07838.1"/>
    </source>
</evidence>
<dbReference type="Proteomes" id="UP000007266">
    <property type="component" value="Linkage group 8"/>
</dbReference>
<sequence>MAPCGDTKSYQANIYGTGPAFGIFPASSTGPALVATRSMYFPESRTRSGHLLQCKSKTDVLHSKKNHHMRAIKTPPI</sequence>
<dbReference type="AlphaFoldDB" id="D6WYZ9"/>
<dbReference type="HOGENOM" id="CLU_2641351_0_0_1"/>
<evidence type="ECO:0000313" key="2">
    <source>
        <dbReference type="Proteomes" id="UP000007266"/>
    </source>
</evidence>
<keyword evidence="2" id="KW-1185">Reference proteome</keyword>
<dbReference type="InParanoid" id="D6WYZ9"/>
<reference evidence="1 2" key="2">
    <citation type="journal article" date="2010" name="Nucleic Acids Res.">
        <title>BeetleBase in 2010: revisions to provide comprehensive genomic information for Tribolium castaneum.</title>
        <authorList>
            <person name="Kim H.S."/>
            <person name="Murphy T."/>
            <person name="Xia J."/>
            <person name="Caragea D."/>
            <person name="Park Y."/>
            <person name="Beeman R.W."/>
            <person name="Lorenzen M.D."/>
            <person name="Butcher S."/>
            <person name="Manak J.R."/>
            <person name="Brown S.J."/>
        </authorList>
    </citation>
    <scope>GENOME REANNOTATION</scope>
    <source>
        <strain evidence="1 2">Georgia GA2</strain>
    </source>
</reference>
<name>D6WYZ9_TRICA</name>
<protein>
    <submittedName>
        <fullName evidence="1">Uncharacterized protein</fullName>
    </submittedName>
</protein>
<gene>
    <name evidence="1" type="primary">GLEAN_05407</name>
    <name evidence="1" type="ORF">TcasGA2_TC005407</name>
</gene>
<organism evidence="1 2">
    <name type="scientific">Tribolium castaneum</name>
    <name type="common">Red flour beetle</name>
    <dbReference type="NCBI Taxonomy" id="7070"/>
    <lineage>
        <taxon>Eukaryota</taxon>
        <taxon>Metazoa</taxon>
        <taxon>Ecdysozoa</taxon>
        <taxon>Arthropoda</taxon>
        <taxon>Hexapoda</taxon>
        <taxon>Insecta</taxon>
        <taxon>Pterygota</taxon>
        <taxon>Neoptera</taxon>
        <taxon>Endopterygota</taxon>
        <taxon>Coleoptera</taxon>
        <taxon>Polyphaga</taxon>
        <taxon>Cucujiformia</taxon>
        <taxon>Tenebrionidae</taxon>
        <taxon>Tenebrionidae incertae sedis</taxon>
        <taxon>Tribolium</taxon>
    </lineage>
</organism>
<dbReference type="EMBL" id="KQ971363">
    <property type="protein sequence ID" value="EFA07838.1"/>
    <property type="molecule type" value="Genomic_DNA"/>
</dbReference>
<reference evidence="1 2" key="1">
    <citation type="journal article" date="2008" name="Nature">
        <title>The genome of the model beetle and pest Tribolium castaneum.</title>
        <authorList>
            <consortium name="Tribolium Genome Sequencing Consortium"/>
            <person name="Richards S."/>
            <person name="Gibbs R.A."/>
            <person name="Weinstock G.M."/>
            <person name="Brown S.J."/>
            <person name="Denell R."/>
            <person name="Beeman R.W."/>
            <person name="Gibbs R."/>
            <person name="Beeman R.W."/>
            <person name="Brown S.J."/>
            <person name="Bucher G."/>
            <person name="Friedrich M."/>
            <person name="Grimmelikhuijzen C.J."/>
            <person name="Klingler M."/>
            <person name="Lorenzen M."/>
            <person name="Richards S."/>
            <person name="Roth S."/>
            <person name="Schroder R."/>
            <person name="Tautz D."/>
            <person name="Zdobnov E.M."/>
            <person name="Muzny D."/>
            <person name="Gibbs R.A."/>
            <person name="Weinstock G.M."/>
            <person name="Attaway T."/>
            <person name="Bell S."/>
            <person name="Buhay C.J."/>
            <person name="Chandrabose M.N."/>
            <person name="Chavez D."/>
            <person name="Clerk-Blankenburg K.P."/>
            <person name="Cree A."/>
            <person name="Dao M."/>
            <person name="Davis C."/>
            <person name="Chacko J."/>
            <person name="Dinh H."/>
            <person name="Dugan-Rocha S."/>
            <person name="Fowler G."/>
            <person name="Garner T.T."/>
            <person name="Garnes J."/>
            <person name="Gnirke A."/>
            <person name="Hawes A."/>
            <person name="Hernandez J."/>
            <person name="Hines S."/>
            <person name="Holder M."/>
            <person name="Hume J."/>
            <person name="Jhangiani S.N."/>
            <person name="Joshi V."/>
            <person name="Khan Z.M."/>
            <person name="Jackson L."/>
            <person name="Kovar C."/>
            <person name="Kowis A."/>
            <person name="Lee S."/>
            <person name="Lewis L.R."/>
            <person name="Margolis J."/>
            <person name="Morgan M."/>
            <person name="Nazareth L.V."/>
            <person name="Nguyen N."/>
            <person name="Okwuonu G."/>
            <person name="Parker D."/>
            <person name="Richards S."/>
            <person name="Ruiz S.J."/>
            <person name="Santibanez J."/>
            <person name="Savard J."/>
            <person name="Scherer S.E."/>
            <person name="Schneider B."/>
            <person name="Sodergren E."/>
            <person name="Tautz D."/>
            <person name="Vattahil S."/>
            <person name="Villasana D."/>
            <person name="White C.S."/>
            <person name="Wright R."/>
            <person name="Park Y."/>
            <person name="Beeman R.W."/>
            <person name="Lord J."/>
            <person name="Oppert B."/>
            <person name="Lorenzen M."/>
            <person name="Brown S."/>
            <person name="Wang L."/>
            <person name="Savard J."/>
            <person name="Tautz D."/>
            <person name="Richards S."/>
            <person name="Weinstock G."/>
            <person name="Gibbs R.A."/>
            <person name="Liu Y."/>
            <person name="Worley K."/>
            <person name="Weinstock G."/>
            <person name="Elsik C.G."/>
            <person name="Reese J.T."/>
            <person name="Elhaik E."/>
            <person name="Landan G."/>
            <person name="Graur D."/>
            <person name="Arensburger P."/>
            <person name="Atkinson P."/>
            <person name="Beeman R.W."/>
            <person name="Beidler J."/>
            <person name="Brown S.J."/>
            <person name="Demuth J.P."/>
            <person name="Drury D.W."/>
            <person name="Du Y.Z."/>
            <person name="Fujiwara H."/>
            <person name="Lorenzen M."/>
            <person name="Maselli V."/>
            <person name="Osanai M."/>
            <person name="Park Y."/>
            <person name="Robertson H.M."/>
            <person name="Tu Z."/>
            <person name="Wang J.J."/>
            <person name="Wang S."/>
            <person name="Richards S."/>
            <person name="Song H."/>
            <person name="Zhang L."/>
            <person name="Sodergren E."/>
            <person name="Werner D."/>
            <person name="Stanke M."/>
            <person name="Morgenstern B."/>
            <person name="Solovyev V."/>
            <person name="Kosarev P."/>
            <person name="Brown G."/>
            <person name="Chen H.C."/>
            <person name="Ermolaeva O."/>
            <person name="Hlavina W."/>
            <person name="Kapustin Y."/>
            <person name="Kiryutin B."/>
            <person name="Kitts P."/>
            <person name="Maglott D."/>
            <person name="Pruitt K."/>
            <person name="Sapojnikov V."/>
            <person name="Souvorov A."/>
            <person name="Mackey A.J."/>
            <person name="Waterhouse R.M."/>
            <person name="Wyder S."/>
            <person name="Zdobnov E.M."/>
            <person name="Zdobnov E.M."/>
            <person name="Wyder S."/>
            <person name="Kriventseva E.V."/>
            <person name="Kadowaki T."/>
            <person name="Bork P."/>
            <person name="Aranda M."/>
            <person name="Bao R."/>
            <person name="Beermann A."/>
            <person name="Berns N."/>
            <person name="Bolognesi R."/>
            <person name="Bonneton F."/>
            <person name="Bopp D."/>
            <person name="Brown S.J."/>
            <person name="Bucher G."/>
            <person name="Butts T."/>
            <person name="Chaumot A."/>
            <person name="Denell R.E."/>
            <person name="Ferrier D.E."/>
            <person name="Friedrich M."/>
            <person name="Gordon C.M."/>
            <person name="Jindra M."/>
            <person name="Klingler M."/>
            <person name="Lan Q."/>
            <person name="Lattorff H.M."/>
            <person name="Laudet V."/>
            <person name="von Levetsow C."/>
            <person name="Liu Z."/>
            <person name="Lutz R."/>
            <person name="Lynch J.A."/>
            <person name="da Fonseca R.N."/>
            <person name="Posnien N."/>
            <person name="Reuter R."/>
            <person name="Roth S."/>
            <person name="Savard J."/>
            <person name="Schinko J.B."/>
            <person name="Schmitt C."/>
            <person name="Schoppmeier M."/>
            <person name="Schroder R."/>
            <person name="Shippy T.D."/>
            <person name="Simonnet F."/>
            <person name="Marques-Souza H."/>
            <person name="Tautz D."/>
            <person name="Tomoyasu Y."/>
            <person name="Trauner J."/>
            <person name="Van der Zee M."/>
            <person name="Vervoort M."/>
            <person name="Wittkopp N."/>
            <person name="Wimmer E.A."/>
            <person name="Yang X."/>
            <person name="Jones A.K."/>
            <person name="Sattelle D.B."/>
            <person name="Ebert P.R."/>
            <person name="Nelson D."/>
            <person name="Scott J.G."/>
            <person name="Beeman R.W."/>
            <person name="Muthukrishnan S."/>
            <person name="Kramer K.J."/>
            <person name="Arakane Y."/>
            <person name="Beeman R.W."/>
            <person name="Zhu Q."/>
            <person name="Hogenkamp D."/>
            <person name="Dixit R."/>
            <person name="Oppert B."/>
            <person name="Jiang H."/>
            <person name="Zou Z."/>
            <person name="Marshall J."/>
            <person name="Elpidina E."/>
            <person name="Vinokurov K."/>
            <person name="Oppert C."/>
            <person name="Zou Z."/>
            <person name="Evans J."/>
            <person name="Lu Z."/>
            <person name="Zhao P."/>
            <person name="Sumathipala N."/>
            <person name="Altincicek B."/>
            <person name="Vilcinskas A."/>
            <person name="Williams M."/>
            <person name="Hultmark D."/>
            <person name="Hetru C."/>
            <person name="Jiang H."/>
            <person name="Grimmelikhuijzen C.J."/>
            <person name="Hauser F."/>
            <person name="Cazzamali G."/>
            <person name="Williamson M."/>
            <person name="Park Y."/>
            <person name="Li B."/>
            <person name="Tanaka Y."/>
            <person name="Predel R."/>
            <person name="Neupert S."/>
            <person name="Schachtner J."/>
            <person name="Verleyen P."/>
            <person name="Raible F."/>
            <person name="Bork P."/>
            <person name="Friedrich M."/>
            <person name="Walden K.K."/>
            <person name="Robertson H.M."/>
            <person name="Angeli S."/>
            <person name="Foret S."/>
            <person name="Bucher G."/>
            <person name="Schuetz S."/>
            <person name="Maleszka R."/>
            <person name="Wimmer E.A."/>
            <person name="Beeman R.W."/>
            <person name="Lorenzen M."/>
            <person name="Tomoyasu Y."/>
            <person name="Miller S.C."/>
            <person name="Grossmann D."/>
            <person name="Bucher G."/>
        </authorList>
    </citation>
    <scope>NUCLEOTIDE SEQUENCE [LARGE SCALE GENOMIC DNA]</scope>
    <source>
        <strain evidence="1 2">Georgia GA2</strain>
    </source>
</reference>
<accession>D6WYZ9</accession>